<dbReference type="SUPFAM" id="SSF82784">
    <property type="entry name" value="OsmC-like"/>
    <property type="match status" value="1"/>
</dbReference>
<dbReference type="GeneID" id="8616731"/>
<dbReference type="Gene3D" id="3.30.300.20">
    <property type="match status" value="1"/>
</dbReference>
<keyword evidence="2" id="KW-1185">Reference proteome</keyword>
<sequence length="156" mass="16688">MSNSGKTLKFLANSVWRGSLNGSGMTTSGGNAFKKGLPLEVPSLARGLPDSKQDENKTNPEELVAAAHSACFTMTLSAILGAHKLSPKEIDTKGTLTLEKRPDGFKVSSIHLTCSGNVPGIDENKFKEYANMAKKNCPMSKLFNNNCDISLDAKLV</sequence>
<dbReference type="Proteomes" id="UP000002195">
    <property type="component" value="Unassembled WGS sequence"/>
</dbReference>
<dbReference type="HOGENOM" id="CLU_106355_1_0_1"/>
<dbReference type="PANTHER" id="PTHR42830:SF1">
    <property type="entry name" value="OSMOTICALLY INDUCIBLE FAMILY PROTEIN"/>
    <property type="match status" value="1"/>
</dbReference>
<dbReference type="InterPro" id="IPR052707">
    <property type="entry name" value="OsmC_Ohr_Peroxiredoxin"/>
</dbReference>
<dbReference type="KEGG" id="ddi:DDB_G0268884"/>
<dbReference type="InterPro" id="IPR019904">
    <property type="entry name" value="Peroxiredoxin_OsmC"/>
</dbReference>
<dbReference type="PANTHER" id="PTHR42830">
    <property type="entry name" value="OSMOTICALLY INDUCIBLE FAMILY PROTEIN"/>
    <property type="match status" value="1"/>
</dbReference>
<dbReference type="EMBL" id="AAFI02000004">
    <property type="protein sequence ID" value="EAL73031.1"/>
    <property type="molecule type" value="Genomic_DNA"/>
</dbReference>
<dbReference type="dictyBase" id="DDB_G0268884"/>
<accession>Q55EI4</accession>
<protein>
    <submittedName>
        <fullName evidence="1">Osmotically inducible family protein</fullName>
    </submittedName>
</protein>
<dbReference type="Pfam" id="PF02566">
    <property type="entry name" value="OsmC"/>
    <property type="match status" value="1"/>
</dbReference>
<gene>
    <name evidence="1" type="ORF">DDB_G0268884</name>
</gene>
<dbReference type="InterPro" id="IPR015946">
    <property type="entry name" value="KH_dom-like_a/b"/>
</dbReference>
<dbReference type="RefSeq" id="XP_647036.1">
    <property type="nucleotide sequence ID" value="XM_641944.1"/>
</dbReference>
<dbReference type="SMR" id="Q55EI4"/>
<name>Q55EI4_DICDI</name>
<dbReference type="GO" id="GO:0006979">
    <property type="term" value="P:response to oxidative stress"/>
    <property type="evidence" value="ECO:0007669"/>
    <property type="project" value="InterPro"/>
</dbReference>
<dbReference type="AlphaFoldDB" id="Q55EI4"/>
<evidence type="ECO:0000313" key="1">
    <source>
        <dbReference type="EMBL" id="EAL73031.1"/>
    </source>
</evidence>
<evidence type="ECO:0000313" key="2">
    <source>
        <dbReference type="Proteomes" id="UP000002195"/>
    </source>
</evidence>
<dbReference type="InterPro" id="IPR003718">
    <property type="entry name" value="OsmC/Ohr_fam"/>
</dbReference>
<dbReference type="eggNOG" id="ENOG502S7VJ">
    <property type="taxonomic scope" value="Eukaryota"/>
</dbReference>
<dbReference type="InterPro" id="IPR036102">
    <property type="entry name" value="OsmC/Ohrsf"/>
</dbReference>
<dbReference type="STRING" id="44689.Q55EI4"/>
<organism evidence="1 2">
    <name type="scientific">Dictyostelium discoideum</name>
    <name type="common">Social amoeba</name>
    <dbReference type="NCBI Taxonomy" id="44689"/>
    <lineage>
        <taxon>Eukaryota</taxon>
        <taxon>Amoebozoa</taxon>
        <taxon>Evosea</taxon>
        <taxon>Eumycetozoa</taxon>
        <taxon>Dictyostelia</taxon>
        <taxon>Dictyosteliales</taxon>
        <taxon>Dictyosteliaceae</taxon>
        <taxon>Dictyostelium</taxon>
    </lineage>
</organism>
<proteinExistence type="predicted"/>
<dbReference type="VEuPathDB" id="AmoebaDB:DDB_G0268884"/>
<dbReference type="NCBIfam" id="TIGR03562">
    <property type="entry name" value="osmo_induc_OsmC"/>
    <property type="match status" value="1"/>
</dbReference>
<reference evidence="1 2" key="1">
    <citation type="journal article" date="2005" name="Nature">
        <title>The genome of the social amoeba Dictyostelium discoideum.</title>
        <authorList>
            <consortium name="The Dictyostelium discoideum Sequencing Consortium"/>
            <person name="Eichinger L."/>
            <person name="Pachebat J.A."/>
            <person name="Glockner G."/>
            <person name="Rajandream M.A."/>
            <person name="Sucgang R."/>
            <person name="Berriman M."/>
            <person name="Song J."/>
            <person name="Olsen R."/>
            <person name="Szafranski K."/>
            <person name="Xu Q."/>
            <person name="Tunggal B."/>
            <person name="Kummerfeld S."/>
            <person name="Madera M."/>
            <person name="Konfortov B.A."/>
            <person name="Rivero F."/>
            <person name="Bankier A.T."/>
            <person name="Lehmann R."/>
            <person name="Hamlin N."/>
            <person name="Davies R."/>
            <person name="Gaudet P."/>
            <person name="Fey P."/>
            <person name="Pilcher K."/>
            <person name="Chen G."/>
            <person name="Saunders D."/>
            <person name="Sodergren E."/>
            <person name="Davis P."/>
            <person name="Kerhornou A."/>
            <person name="Nie X."/>
            <person name="Hall N."/>
            <person name="Anjard C."/>
            <person name="Hemphill L."/>
            <person name="Bason N."/>
            <person name="Farbrother P."/>
            <person name="Desany B."/>
            <person name="Just E."/>
            <person name="Morio T."/>
            <person name="Rost R."/>
            <person name="Churcher C."/>
            <person name="Cooper J."/>
            <person name="Haydock S."/>
            <person name="van Driessche N."/>
            <person name="Cronin A."/>
            <person name="Goodhead I."/>
            <person name="Muzny D."/>
            <person name="Mourier T."/>
            <person name="Pain A."/>
            <person name="Lu M."/>
            <person name="Harper D."/>
            <person name="Lindsay R."/>
            <person name="Hauser H."/>
            <person name="James K."/>
            <person name="Quiles M."/>
            <person name="Madan Babu M."/>
            <person name="Saito T."/>
            <person name="Buchrieser C."/>
            <person name="Wardroper A."/>
            <person name="Felder M."/>
            <person name="Thangavelu M."/>
            <person name="Johnson D."/>
            <person name="Knights A."/>
            <person name="Loulseged H."/>
            <person name="Mungall K."/>
            <person name="Oliver K."/>
            <person name="Price C."/>
            <person name="Quail M.A."/>
            <person name="Urushihara H."/>
            <person name="Hernandez J."/>
            <person name="Rabbinowitsch E."/>
            <person name="Steffen D."/>
            <person name="Sanders M."/>
            <person name="Ma J."/>
            <person name="Kohara Y."/>
            <person name="Sharp S."/>
            <person name="Simmonds M."/>
            <person name="Spiegler S."/>
            <person name="Tivey A."/>
            <person name="Sugano S."/>
            <person name="White B."/>
            <person name="Walker D."/>
            <person name="Woodward J."/>
            <person name="Winckler T."/>
            <person name="Tanaka Y."/>
            <person name="Shaulsky G."/>
            <person name="Schleicher M."/>
            <person name="Weinstock G."/>
            <person name="Rosenthal A."/>
            <person name="Cox E.C."/>
            <person name="Chisholm R.L."/>
            <person name="Gibbs R."/>
            <person name="Loomis W.F."/>
            <person name="Platzer M."/>
            <person name="Kay R.R."/>
            <person name="Williams J."/>
            <person name="Dear P.H."/>
            <person name="Noegel A.A."/>
            <person name="Barrell B."/>
            <person name="Kuspa A."/>
        </authorList>
    </citation>
    <scope>NUCLEOTIDE SEQUENCE [LARGE SCALE GENOMIC DNA]</scope>
    <source>
        <strain evidence="1 2">AX4</strain>
    </source>
</reference>
<dbReference type="PhylomeDB" id="Q55EI4"/>
<comment type="caution">
    <text evidence="1">The sequence shown here is derived from an EMBL/GenBank/DDBJ whole genome shotgun (WGS) entry which is preliminary data.</text>
</comment>
<dbReference type="InParanoid" id="Q55EI4"/>
<dbReference type="OMA" id="ANCPVSQ"/>
<dbReference type="GO" id="GO:0004601">
    <property type="term" value="F:peroxidase activity"/>
    <property type="evidence" value="ECO:0007669"/>
    <property type="project" value="InterPro"/>
</dbReference>
<dbReference type="PaxDb" id="44689-DDB0238780"/>